<dbReference type="RefSeq" id="WP_253526737.1">
    <property type="nucleotide sequence ID" value="NZ_JAMZEL010000002.1"/>
</dbReference>
<feature type="transmembrane region" description="Helical" evidence="1">
    <location>
        <begin position="188"/>
        <end position="212"/>
    </location>
</feature>
<evidence type="ECO:0000313" key="2">
    <source>
        <dbReference type="EMBL" id="MCP1382495.1"/>
    </source>
</evidence>
<dbReference type="EMBL" id="JAMZEL010000002">
    <property type="protein sequence ID" value="MCP1382495.1"/>
    <property type="molecule type" value="Genomic_DNA"/>
</dbReference>
<proteinExistence type="predicted"/>
<keyword evidence="1" id="KW-1133">Transmembrane helix</keyword>
<comment type="caution">
    <text evidence="2">The sequence shown here is derived from an EMBL/GenBank/DDBJ whole genome shotgun (WGS) entry which is preliminary data.</text>
</comment>
<dbReference type="Proteomes" id="UP001204772">
    <property type="component" value="Unassembled WGS sequence"/>
</dbReference>
<feature type="transmembrane region" description="Helical" evidence="1">
    <location>
        <begin position="6"/>
        <end position="23"/>
    </location>
</feature>
<reference evidence="2 3" key="1">
    <citation type="submission" date="2022-06" db="EMBL/GenBank/DDBJ databases">
        <title>Runella sp. S5 genome sequencing.</title>
        <authorList>
            <person name="Park S."/>
        </authorList>
    </citation>
    <scope>NUCLEOTIDE SEQUENCE [LARGE SCALE GENOMIC DNA]</scope>
    <source>
        <strain evidence="2 3">S5</strain>
    </source>
</reference>
<feature type="transmembrane region" description="Helical" evidence="1">
    <location>
        <begin position="63"/>
        <end position="83"/>
    </location>
</feature>
<evidence type="ECO:0000313" key="3">
    <source>
        <dbReference type="Proteomes" id="UP001204772"/>
    </source>
</evidence>
<feature type="transmembrane region" description="Helical" evidence="1">
    <location>
        <begin position="90"/>
        <end position="109"/>
    </location>
</feature>
<sequence length="218" mass="25588">MITLFLAYFADLSIVIPTIIAIIRRGYFNTDIYKLIGIYGFLTLLRNAVTLIMNQLGVYNIYIYNWHNLLEFILIAIIYKIAVKNHYFKYLAIGGILIVICTAFLDYNTLLNSKTKDFNQFSYNVSGFIAIVFILFYFYQLLKSLHVPNLTRYPLFWFSAGALLYYAGTIFSYIFIETTFNSTIELRQQYWMIDAVLSIVFSVFLCFSIWYMKPEKTV</sequence>
<gene>
    <name evidence="2" type="ORF">NCI00_08680</name>
</gene>
<keyword evidence="1" id="KW-0472">Membrane</keyword>
<feature type="transmembrane region" description="Helical" evidence="1">
    <location>
        <begin position="35"/>
        <end position="57"/>
    </location>
</feature>
<evidence type="ECO:0000256" key="1">
    <source>
        <dbReference type="SAM" id="Phobius"/>
    </source>
</evidence>
<name>A0ABT1FL49_9BACT</name>
<organism evidence="2 3">
    <name type="scientific">Runella salmonicolor</name>
    <dbReference type="NCBI Taxonomy" id="2950278"/>
    <lineage>
        <taxon>Bacteria</taxon>
        <taxon>Pseudomonadati</taxon>
        <taxon>Bacteroidota</taxon>
        <taxon>Cytophagia</taxon>
        <taxon>Cytophagales</taxon>
        <taxon>Spirosomataceae</taxon>
        <taxon>Runella</taxon>
    </lineage>
</organism>
<accession>A0ABT1FL49</accession>
<keyword evidence="1" id="KW-0812">Transmembrane</keyword>
<feature type="transmembrane region" description="Helical" evidence="1">
    <location>
        <begin position="154"/>
        <end position="176"/>
    </location>
</feature>
<keyword evidence="3" id="KW-1185">Reference proteome</keyword>
<protein>
    <submittedName>
        <fullName evidence="2">Uncharacterized protein</fullName>
    </submittedName>
</protein>
<feature type="transmembrane region" description="Helical" evidence="1">
    <location>
        <begin position="121"/>
        <end position="142"/>
    </location>
</feature>